<keyword evidence="1" id="KW-0175">Coiled coil</keyword>
<name>A0AAD7D825_MYCRO</name>
<sequence>MSCSPPFESRDASPAPVLGKRKAMQGGAECKASLKAAIERLKKENEELAAKNATLETQLPSHSEAEAQLFTAWIDKVLGGGFKIHELAVKNGTCPSRYCLDALLISSFIGLGPKGGDHLILEADLAAVEAQLAQEVSRCEEAQSALSRAVAEDEELVTKWERAKSDLERAFRLLKS</sequence>
<protein>
    <submittedName>
        <fullName evidence="2">Uncharacterized protein</fullName>
    </submittedName>
</protein>
<proteinExistence type="predicted"/>
<dbReference type="AlphaFoldDB" id="A0AAD7D825"/>
<dbReference type="EMBL" id="JARKIE010000107">
    <property type="protein sequence ID" value="KAJ7683522.1"/>
    <property type="molecule type" value="Genomic_DNA"/>
</dbReference>
<accession>A0AAD7D825</accession>
<organism evidence="2 3">
    <name type="scientific">Mycena rosella</name>
    <name type="common">Pink bonnet</name>
    <name type="synonym">Agaricus rosellus</name>
    <dbReference type="NCBI Taxonomy" id="1033263"/>
    <lineage>
        <taxon>Eukaryota</taxon>
        <taxon>Fungi</taxon>
        <taxon>Dikarya</taxon>
        <taxon>Basidiomycota</taxon>
        <taxon>Agaricomycotina</taxon>
        <taxon>Agaricomycetes</taxon>
        <taxon>Agaricomycetidae</taxon>
        <taxon>Agaricales</taxon>
        <taxon>Marasmiineae</taxon>
        <taxon>Mycenaceae</taxon>
        <taxon>Mycena</taxon>
    </lineage>
</organism>
<keyword evidence="3" id="KW-1185">Reference proteome</keyword>
<dbReference type="Proteomes" id="UP001221757">
    <property type="component" value="Unassembled WGS sequence"/>
</dbReference>
<evidence type="ECO:0000313" key="3">
    <source>
        <dbReference type="Proteomes" id="UP001221757"/>
    </source>
</evidence>
<comment type="caution">
    <text evidence="2">The sequence shown here is derived from an EMBL/GenBank/DDBJ whole genome shotgun (WGS) entry which is preliminary data.</text>
</comment>
<evidence type="ECO:0000313" key="2">
    <source>
        <dbReference type="EMBL" id="KAJ7683522.1"/>
    </source>
</evidence>
<gene>
    <name evidence="2" type="ORF">B0H17DRAFT_31214</name>
</gene>
<feature type="coiled-coil region" evidence="1">
    <location>
        <begin position="31"/>
        <end position="58"/>
    </location>
</feature>
<reference evidence="2" key="1">
    <citation type="submission" date="2023-03" db="EMBL/GenBank/DDBJ databases">
        <title>Massive genome expansion in bonnet fungi (Mycena s.s.) driven by repeated elements and novel gene families across ecological guilds.</title>
        <authorList>
            <consortium name="Lawrence Berkeley National Laboratory"/>
            <person name="Harder C.B."/>
            <person name="Miyauchi S."/>
            <person name="Viragh M."/>
            <person name="Kuo A."/>
            <person name="Thoen E."/>
            <person name="Andreopoulos B."/>
            <person name="Lu D."/>
            <person name="Skrede I."/>
            <person name="Drula E."/>
            <person name="Henrissat B."/>
            <person name="Morin E."/>
            <person name="Kohler A."/>
            <person name="Barry K."/>
            <person name="LaButti K."/>
            <person name="Morin E."/>
            <person name="Salamov A."/>
            <person name="Lipzen A."/>
            <person name="Mereny Z."/>
            <person name="Hegedus B."/>
            <person name="Baldrian P."/>
            <person name="Stursova M."/>
            <person name="Weitz H."/>
            <person name="Taylor A."/>
            <person name="Grigoriev I.V."/>
            <person name="Nagy L.G."/>
            <person name="Martin F."/>
            <person name="Kauserud H."/>
        </authorList>
    </citation>
    <scope>NUCLEOTIDE SEQUENCE</scope>
    <source>
        <strain evidence="2">CBHHK067</strain>
    </source>
</reference>
<evidence type="ECO:0000256" key="1">
    <source>
        <dbReference type="SAM" id="Coils"/>
    </source>
</evidence>
<feature type="coiled-coil region" evidence="1">
    <location>
        <begin position="125"/>
        <end position="170"/>
    </location>
</feature>